<keyword evidence="3" id="KW-1185">Reference proteome</keyword>
<proteinExistence type="predicted"/>
<name>A0AAV2HF64_LYMST</name>
<dbReference type="AlphaFoldDB" id="A0AAV2HF64"/>
<comment type="caution">
    <text evidence="2">The sequence shown here is derived from an EMBL/GenBank/DDBJ whole genome shotgun (WGS) entry which is preliminary data.</text>
</comment>
<gene>
    <name evidence="2" type="ORF">GSLYS_00006550001</name>
</gene>
<evidence type="ECO:0000313" key="3">
    <source>
        <dbReference type="Proteomes" id="UP001497497"/>
    </source>
</evidence>
<reference evidence="2 3" key="1">
    <citation type="submission" date="2024-04" db="EMBL/GenBank/DDBJ databases">
        <authorList>
            <consortium name="Genoscope - CEA"/>
            <person name="William W."/>
        </authorList>
    </citation>
    <scope>NUCLEOTIDE SEQUENCE [LARGE SCALE GENOMIC DNA]</scope>
</reference>
<evidence type="ECO:0000256" key="1">
    <source>
        <dbReference type="SAM" id="Phobius"/>
    </source>
</evidence>
<keyword evidence="1" id="KW-0472">Membrane</keyword>
<keyword evidence="1" id="KW-0812">Transmembrane</keyword>
<feature type="transmembrane region" description="Helical" evidence="1">
    <location>
        <begin position="12"/>
        <end position="31"/>
    </location>
</feature>
<evidence type="ECO:0000313" key="2">
    <source>
        <dbReference type="EMBL" id="CAL1532476.1"/>
    </source>
</evidence>
<sequence>AIKNVYDYDLVFYALFVKLGVILIPMSSSYIDEETFKQVFLKLNKWDIFLKKVLMHPVIHMKLTSGTPKHIKWGTFFSGLPLPEQACLKKSPALFKAKHN</sequence>
<dbReference type="Proteomes" id="UP001497497">
    <property type="component" value="Unassembled WGS sequence"/>
</dbReference>
<organism evidence="2 3">
    <name type="scientific">Lymnaea stagnalis</name>
    <name type="common">Great pond snail</name>
    <name type="synonym">Helix stagnalis</name>
    <dbReference type="NCBI Taxonomy" id="6523"/>
    <lineage>
        <taxon>Eukaryota</taxon>
        <taxon>Metazoa</taxon>
        <taxon>Spiralia</taxon>
        <taxon>Lophotrochozoa</taxon>
        <taxon>Mollusca</taxon>
        <taxon>Gastropoda</taxon>
        <taxon>Heterobranchia</taxon>
        <taxon>Euthyneura</taxon>
        <taxon>Panpulmonata</taxon>
        <taxon>Hygrophila</taxon>
        <taxon>Lymnaeoidea</taxon>
        <taxon>Lymnaeidae</taxon>
        <taxon>Lymnaea</taxon>
    </lineage>
</organism>
<feature type="non-terminal residue" evidence="2">
    <location>
        <position position="1"/>
    </location>
</feature>
<accession>A0AAV2HF64</accession>
<dbReference type="EMBL" id="CAXITT010000117">
    <property type="protein sequence ID" value="CAL1532476.1"/>
    <property type="molecule type" value="Genomic_DNA"/>
</dbReference>
<keyword evidence="1" id="KW-1133">Transmembrane helix</keyword>
<protein>
    <submittedName>
        <fullName evidence="2">Uncharacterized protein</fullName>
    </submittedName>
</protein>